<sequence>AHGGWPTVVAATIMVCFHLGILTAIPMGVPLEWNVFMIFGVLSLFVGHACLGLADVKNPVPLAILIAAVAGIVIAGNVFPRKISFLPAMRHYAGNWDTTLWCIKPS</sequence>
<dbReference type="AlphaFoldDB" id="A0AB74E4C7"/>
<organism evidence="2 3">
    <name type="scientific">Staphylococcus aureus</name>
    <dbReference type="NCBI Taxonomy" id="1280"/>
    <lineage>
        <taxon>Bacteria</taxon>
        <taxon>Bacillati</taxon>
        <taxon>Bacillota</taxon>
        <taxon>Bacilli</taxon>
        <taxon>Bacillales</taxon>
        <taxon>Staphylococcaceae</taxon>
        <taxon>Staphylococcus</taxon>
    </lineage>
</organism>
<keyword evidence="1" id="KW-0472">Membrane</keyword>
<comment type="caution">
    <text evidence="2">The sequence shown here is derived from an EMBL/GenBank/DDBJ whole genome shotgun (WGS) entry which is preliminary data.</text>
</comment>
<name>A0AB74E4C7_STAAU</name>
<accession>A0AB74E4C7</accession>
<feature type="non-terminal residue" evidence="2">
    <location>
        <position position="1"/>
    </location>
</feature>
<keyword evidence="1" id="KW-1133">Transmembrane helix</keyword>
<feature type="transmembrane region" description="Helical" evidence="1">
    <location>
        <begin position="33"/>
        <end position="54"/>
    </location>
</feature>
<proteinExistence type="predicted"/>
<feature type="transmembrane region" description="Helical" evidence="1">
    <location>
        <begin position="60"/>
        <end position="80"/>
    </location>
</feature>
<dbReference type="Pfam" id="PF12077">
    <property type="entry name" value="DUF3556"/>
    <property type="match status" value="1"/>
</dbReference>
<evidence type="ECO:0000313" key="3">
    <source>
        <dbReference type="Proteomes" id="UP000293434"/>
    </source>
</evidence>
<feature type="transmembrane region" description="Helical" evidence="1">
    <location>
        <begin position="6"/>
        <end position="26"/>
    </location>
</feature>
<dbReference type="EMBL" id="RQTC01000690">
    <property type="protein sequence ID" value="RZH88588.1"/>
    <property type="molecule type" value="Genomic_DNA"/>
</dbReference>
<protein>
    <submittedName>
        <fullName evidence="2">DUF3556 domain-containing protein</fullName>
    </submittedName>
</protein>
<dbReference type="InterPro" id="IPR021941">
    <property type="entry name" value="DUF3556_TM"/>
</dbReference>
<keyword evidence="1" id="KW-0812">Transmembrane</keyword>
<evidence type="ECO:0000256" key="1">
    <source>
        <dbReference type="SAM" id="Phobius"/>
    </source>
</evidence>
<evidence type="ECO:0000313" key="2">
    <source>
        <dbReference type="EMBL" id="RZH88588.1"/>
    </source>
</evidence>
<dbReference type="Proteomes" id="UP000293434">
    <property type="component" value="Unassembled WGS sequence"/>
</dbReference>
<reference evidence="2 3" key="1">
    <citation type="submission" date="2018-11" db="EMBL/GenBank/DDBJ databases">
        <title>Genomic profiling of Staphylococcus species from a Poultry farm system in KwaZulu-Natal, South Africa.</title>
        <authorList>
            <person name="Amoako D.G."/>
            <person name="Somboro A.M."/>
            <person name="Abia A.L.K."/>
            <person name="Bester L.A."/>
            <person name="Essack S.Y."/>
        </authorList>
    </citation>
    <scope>NUCLEOTIDE SEQUENCE [LARGE SCALE GENOMIC DNA]</scope>
    <source>
        <strain evidence="2 3">SA9</strain>
    </source>
</reference>
<feature type="non-terminal residue" evidence="2">
    <location>
        <position position="106"/>
    </location>
</feature>
<gene>
    <name evidence="2" type="ORF">EIG94_16900</name>
</gene>